<dbReference type="SUPFAM" id="SSF52096">
    <property type="entry name" value="ClpP/crotonase"/>
    <property type="match status" value="1"/>
</dbReference>
<evidence type="ECO:0000313" key="5">
    <source>
        <dbReference type="Proteomes" id="UP001155145"/>
    </source>
</evidence>
<evidence type="ECO:0000256" key="1">
    <source>
        <dbReference type="ARBA" id="ARBA00005254"/>
    </source>
</evidence>
<evidence type="ECO:0000313" key="3">
    <source>
        <dbReference type="EMBL" id="UON92821.1"/>
    </source>
</evidence>
<dbReference type="InterPro" id="IPR014748">
    <property type="entry name" value="Enoyl-CoA_hydra_C"/>
</dbReference>
<gene>
    <name evidence="2" type="ORF">LJ755_14985</name>
    <name evidence="3" type="ORF">MUK71_04035</name>
</gene>
<dbReference type="Proteomes" id="UP000829758">
    <property type="component" value="Chromosome"/>
</dbReference>
<dbReference type="PANTHER" id="PTHR43459:SF1">
    <property type="entry name" value="EG:BACN32G11.4 PROTEIN"/>
    <property type="match status" value="1"/>
</dbReference>
<organism evidence="2 5">
    <name type="scientific">Arthrobacter zhangbolii</name>
    <dbReference type="NCBI Taxonomy" id="2886936"/>
    <lineage>
        <taxon>Bacteria</taxon>
        <taxon>Bacillati</taxon>
        <taxon>Actinomycetota</taxon>
        <taxon>Actinomycetes</taxon>
        <taxon>Micrococcales</taxon>
        <taxon>Micrococcaceae</taxon>
        <taxon>Arthrobacter</taxon>
    </lineage>
</organism>
<evidence type="ECO:0000313" key="4">
    <source>
        <dbReference type="Proteomes" id="UP000829758"/>
    </source>
</evidence>
<accession>A0A9X1MBD4</accession>
<dbReference type="Pfam" id="PF00378">
    <property type="entry name" value="ECH_1"/>
    <property type="match status" value="1"/>
</dbReference>
<dbReference type="CDD" id="cd06558">
    <property type="entry name" value="crotonase-like"/>
    <property type="match status" value="1"/>
</dbReference>
<dbReference type="EMBL" id="JAJFZT010000011">
    <property type="protein sequence ID" value="MCC3274027.1"/>
    <property type="molecule type" value="Genomic_DNA"/>
</dbReference>
<dbReference type="AlphaFoldDB" id="A0A9X1MBD4"/>
<protein>
    <submittedName>
        <fullName evidence="2">Enoyl-CoA hydratase/isomerase family protein</fullName>
    </submittedName>
</protein>
<name>A0A9X1MBD4_9MICC</name>
<dbReference type="InterPro" id="IPR029045">
    <property type="entry name" value="ClpP/crotonase-like_dom_sf"/>
</dbReference>
<sequence length="255" mass="26363">MLIKADRQDHILTLTLNDPARRNAMGNAMREELVAAMTDAAQDPQVRVVLLRGAQGSFCAGGDLTAMPPEDPATAARRLRDVGDMIRLLAGFPVPTIAVVEGAAAGMGAGLALACDYVLMAADARLLFPFTRLGLIPDGGLLATLAQRAGTSRARRILLEADVLDADACLAAGLADAVHPAADLPAAALAQAEILAGQAPLAVAALKAVLASGTPTLEAALEAEAEHQPKLFFTADFAEGKAAFRERRSPGFTGH</sequence>
<dbReference type="Gene3D" id="3.90.226.10">
    <property type="entry name" value="2-enoyl-CoA Hydratase, Chain A, domain 1"/>
    <property type="match status" value="1"/>
</dbReference>
<dbReference type="Gene3D" id="1.10.12.10">
    <property type="entry name" value="Lyase 2-enoyl-coa Hydratase, Chain A, domain 2"/>
    <property type="match status" value="1"/>
</dbReference>
<dbReference type="RefSeq" id="WP_227929604.1">
    <property type="nucleotide sequence ID" value="NZ_CP094984.1"/>
</dbReference>
<dbReference type="EMBL" id="CP094984">
    <property type="protein sequence ID" value="UON92821.1"/>
    <property type="molecule type" value="Genomic_DNA"/>
</dbReference>
<reference evidence="2" key="1">
    <citation type="submission" date="2021-10" db="EMBL/GenBank/DDBJ databases">
        <title>Novel species in genus Arthrobacter.</title>
        <authorList>
            <person name="Liu Y."/>
        </authorList>
    </citation>
    <scope>NUCLEOTIDE SEQUENCE</scope>
    <source>
        <strain evidence="2">Zg-Y462</strain>
        <strain evidence="4">zg-Y462</strain>
    </source>
</reference>
<keyword evidence="4" id="KW-1185">Reference proteome</keyword>
<comment type="similarity">
    <text evidence="1">Belongs to the enoyl-CoA hydratase/isomerase family.</text>
</comment>
<dbReference type="GO" id="GO:0003824">
    <property type="term" value="F:catalytic activity"/>
    <property type="evidence" value="ECO:0007669"/>
    <property type="project" value="UniProtKB-ARBA"/>
</dbReference>
<dbReference type="PANTHER" id="PTHR43459">
    <property type="entry name" value="ENOYL-COA HYDRATASE"/>
    <property type="match status" value="1"/>
</dbReference>
<dbReference type="InterPro" id="IPR001753">
    <property type="entry name" value="Enoyl-CoA_hydra/iso"/>
</dbReference>
<evidence type="ECO:0000313" key="2">
    <source>
        <dbReference type="EMBL" id="MCC3274027.1"/>
    </source>
</evidence>
<proteinExistence type="inferred from homology"/>
<dbReference type="Proteomes" id="UP001155145">
    <property type="component" value="Unassembled WGS sequence"/>
</dbReference>